<keyword evidence="1 6" id="KW-0645">Protease</keyword>
<name>A0AAU9CH07_9GAMM</name>
<dbReference type="InterPro" id="IPR051156">
    <property type="entry name" value="Mito/Outer_Membr_Metalloprot"/>
</dbReference>
<feature type="domain" description="Peptidase M48" evidence="8">
    <location>
        <begin position="59"/>
        <end position="237"/>
    </location>
</feature>
<evidence type="ECO:0000256" key="2">
    <source>
        <dbReference type="ARBA" id="ARBA00022723"/>
    </source>
</evidence>
<evidence type="ECO:0000256" key="3">
    <source>
        <dbReference type="ARBA" id="ARBA00022801"/>
    </source>
</evidence>
<evidence type="ECO:0000259" key="8">
    <source>
        <dbReference type="Pfam" id="PF01435"/>
    </source>
</evidence>
<comment type="cofactor">
    <cofactor evidence="6">
        <name>Zn(2+)</name>
        <dbReference type="ChEBI" id="CHEBI:29105"/>
    </cofactor>
    <text evidence="6">Binds 1 zinc ion per subunit.</text>
</comment>
<evidence type="ECO:0000256" key="7">
    <source>
        <dbReference type="SAM" id="SignalP"/>
    </source>
</evidence>
<dbReference type="GO" id="GO:0051603">
    <property type="term" value="P:proteolysis involved in protein catabolic process"/>
    <property type="evidence" value="ECO:0007669"/>
    <property type="project" value="TreeGrafter"/>
</dbReference>
<dbReference type="Pfam" id="PF01435">
    <property type="entry name" value="Peptidase_M48"/>
    <property type="match status" value="1"/>
</dbReference>
<evidence type="ECO:0000256" key="5">
    <source>
        <dbReference type="ARBA" id="ARBA00023049"/>
    </source>
</evidence>
<keyword evidence="4 6" id="KW-0862">Zinc</keyword>
<evidence type="ECO:0000313" key="10">
    <source>
        <dbReference type="Proteomes" id="UP001321825"/>
    </source>
</evidence>
<keyword evidence="3 6" id="KW-0378">Hydrolase</keyword>
<dbReference type="PANTHER" id="PTHR22726">
    <property type="entry name" value="METALLOENDOPEPTIDASE OMA1"/>
    <property type="match status" value="1"/>
</dbReference>
<dbReference type="GO" id="GO:0004222">
    <property type="term" value="F:metalloendopeptidase activity"/>
    <property type="evidence" value="ECO:0007669"/>
    <property type="project" value="InterPro"/>
</dbReference>
<evidence type="ECO:0000256" key="4">
    <source>
        <dbReference type="ARBA" id="ARBA00022833"/>
    </source>
</evidence>
<keyword evidence="5 6" id="KW-0482">Metalloprotease</keyword>
<comment type="similarity">
    <text evidence="6">Belongs to the peptidase M48 family.</text>
</comment>
<dbReference type="GO" id="GO:0016020">
    <property type="term" value="C:membrane"/>
    <property type="evidence" value="ECO:0007669"/>
    <property type="project" value="TreeGrafter"/>
</dbReference>
<dbReference type="Proteomes" id="UP001321825">
    <property type="component" value="Chromosome"/>
</dbReference>
<dbReference type="InterPro" id="IPR001915">
    <property type="entry name" value="Peptidase_M48"/>
</dbReference>
<dbReference type="AlphaFoldDB" id="A0AAU9CH07"/>
<feature type="signal peptide" evidence="7">
    <location>
        <begin position="1"/>
        <end position="19"/>
    </location>
</feature>
<dbReference type="CDD" id="cd07331">
    <property type="entry name" value="M48C_Oma1_like"/>
    <property type="match status" value="1"/>
</dbReference>
<accession>A0AAU9CH07</accession>
<dbReference type="GO" id="GO:0046872">
    <property type="term" value="F:metal ion binding"/>
    <property type="evidence" value="ECO:0007669"/>
    <property type="project" value="UniProtKB-KW"/>
</dbReference>
<evidence type="ECO:0000313" key="9">
    <source>
        <dbReference type="EMBL" id="BCX80866.1"/>
    </source>
</evidence>
<dbReference type="EMBL" id="AP024714">
    <property type="protein sequence ID" value="BCX80866.1"/>
    <property type="molecule type" value="Genomic_DNA"/>
</dbReference>
<dbReference type="Gene3D" id="3.30.2010.10">
    <property type="entry name" value="Metalloproteases ('zincins'), catalytic domain"/>
    <property type="match status" value="1"/>
</dbReference>
<keyword evidence="7" id="KW-0732">Signal</keyword>
<gene>
    <name evidence="9" type="ORF">MIT9_P0444</name>
</gene>
<organism evidence="9 10">
    <name type="scientific">Methylomarinovum caldicuralii</name>
    <dbReference type="NCBI Taxonomy" id="438856"/>
    <lineage>
        <taxon>Bacteria</taxon>
        <taxon>Pseudomonadati</taxon>
        <taxon>Pseudomonadota</taxon>
        <taxon>Gammaproteobacteria</taxon>
        <taxon>Methylococcales</taxon>
        <taxon>Methylothermaceae</taxon>
        <taxon>Methylomarinovum</taxon>
    </lineage>
</organism>
<evidence type="ECO:0000256" key="6">
    <source>
        <dbReference type="RuleBase" id="RU003983"/>
    </source>
</evidence>
<reference evidence="10" key="1">
    <citation type="journal article" date="2024" name="Int. J. Syst. Evol. Microbiol.">
        <title>Methylomarinovum tepidoasis sp. nov., a moderately thermophilic methanotroph of the family Methylothermaceae isolated from a deep-sea hydrothermal field.</title>
        <authorList>
            <person name="Hirayama H."/>
            <person name="Takaki Y."/>
            <person name="Abe M."/>
            <person name="Miyazaki M."/>
            <person name="Uematsu K."/>
            <person name="Matsui Y."/>
            <person name="Takai K."/>
        </authorList>
    </citation>
    <scope>NUCLEOTIDE SEQUENCE [LARGE SCALE GENOMIC DNA]</scope>
    <source>
        <strain evidence="10">IT-9</strain>
    </source>
</reference>
<proteinExistence type="inferred from homology"/>
<keyword evidence="10" id="KW-1185">Reference proteome</keyword>
<dbReference type="PANTHER" id="PTHR22726:SF24">
    <property type="entry name" value="M48 FAMILY METALLOPEPTIDASE"/>
    <property type="match status" value="1"/>
</dbReference>
<feature type="chain" id="PRO_5043717523" description="Peptidase M48 domain-containing protein" evidence="7">
    <location>
        <begin position="20"/>
        <end position="264"/>
    </location>
</feature>
<protein>
    <recommendedName>
        <fullName evidence="8">Peptidase M48 domain-containing protein</fullName>
    </recommendedName>
</protein>
<dbReference type="KEGG" id="mcau:MIT9_P0444"/>
<keyword evidence="2" id="KW-0479">Metal-binding</keyword>
<evidence type="ECO:0000256" key="1">
    <source>
        <dbReference type="ARBA" id="ARBA00022670"/>
    </source>
</evidence>
<sequence length="264" mass="29181">MQHTVWGWVFLCLWLAACATSPTGRSQLVLMPEDQLVQMGWQAFEQIKQKEPVETDPAVNAYVRCVVDALTRDLGGQWDVVVFRSDQVNAFALPGGHIGVYTGLLRVAENQHQLAAVIGHEIGHVLARHSNERMSQQFAVQQGLSLIQAIANPGSATGQLAMAALGLGAQVGILLPYSRIQESEADLIGLELMARAGFDPREAVALWRNMDRAGKAAPPEWLSTHPSHETRIREIEAYLPRVMPLYQQARAQGRNPRCRPPARR</sequence>